<evidence type="ECO:0000256" key="3">
    <source>
        <dbReference type="PROSITE-ProRule" id="PRU00708"/>
    </source>
</evidence>
<feature type="repeat" description="PPR" evidence="3">
    <location>
        <begin position="25"/>
        <end position="59"/>
    </location>
</feature>
<proteinExistence type="inferred from homology"/>
<dbReference type="NCBIfam" id="TIGR00756">
    <property type="entry name" value="PPR"/>
    <property type="match status" value="2"/>
</dbReference>
<dbReference type="Pfam" id="PF01535">
    <property type="entry name" value="PPR"/>
    <property type="match status" value="1"/>
</dbReference>
<dbReference type="Pfam" id="PF13041">
    <property type="entry name" value="PPR_2"/>
    <property type="match status" value="1"/>
</dbReference>
<evidence type="ECO:0000256" key="1">
    <source>
        <dbReference type="ARBA" id="ARBA00007626"/>
    </source>
</evidence>
<dbReference type="PANTHER" id="PTHR46128">
    <property type="entry name" value="MITOCHONDRIAL GROUP I INTRON SPLICING FACTOR CCM1"/>
    <property type="match status" value="1"/>
</dbReference>
<dbReference type="Gene3D" id="1.25.40.10">
    <property type="entry name" value="Tetratricopeptide repeat domain"/>
    <property type="match status" value="1"/>
</dbReference>
<dbReference type="InterPro" id="IPR002885">
    <property type="entry name" value="PPR_rpt"/>
</dbReference>
<sequence length="123" mass="13813">MSVALKLRDEMVKGNGEIGPICKPDIISYSSIIDGLCKDGSIDKAKELFSEMKSRGIRPNVVSYNFLICGLCCWGKWEDAKDLIVEMMDQHVHPDVVTFNVVMDELHKKGDIVKANELLQLMI</sequence>
<dbReference type="PROSITE" id="PS51375">
    <property type="entry name" value="PPR"/>
    <property type="match status" value="2"/>
</dbReference>
<dbReference type="EMBL" id="JANJYJ010000005">
    <property type="protein sequence ID" value="KAK3211897.1"/>
    <property type="molecule type" value="Genomic_DNA"/>
</dbReference>
<organism evidence="4 5">
    <name type="scientific">Dipteronia sinensis</name>
    <dbReference type="NCBI Taxonomy" id="43782"/>
    <lineage>
        <taxon>Eukaryota</taxon>
        <taxon>Viridiplantae</taxon>
        <taxon>Streptophyta</taxon>
        <taxon>Embryophyta</taxon>
        <taxon>Tracheophyta</taxon>
        <taxon>Spermatophyta</taxon>
        <taxon>Magnoliopsida</taxon>
        <taxon>eudicotyledons</taxon>
        <taxon>Gunneridae</taxon>
        <taxon>Pentapetalae</taxon>
        <taxon>rosids</taxon>
        <taxon>malvids</taxon>
        <taxon>Sapindales</taxon>
        <taxon>Sapindaceae</taxon>
        <taxon>Hippocastanoideae</taxon>
        <taxon>Acereae</taxon>
        <taxon>Dipteronia</taxon>
    </lineage>
</organism>
<comment type="similarity">
    <text evidence="1">Belongs to the PPR family. P subfamily.</text>
</comment>
<name>A0AAE0E5W9_9ROSI</name>
<evidence type="ECO:0000256" key="2">
    <source>
        <dbReference type="ARBA" id="ARBA00022737"/>
    </source>
</evidence>
<evidence type="ECO:0008006" key="6">
    <source>
        <dbReference type="Google" id="ProtNLM"/>
    </source>
</evidence>
<dbReference type="InterPro" id="IPR050872">
    <property type="entry name" value="PPR_P_subfamily"/>
</dbReference>
<accession>A0AAE0E5W9</accession>
<gene>
    <name evidence="4" type="ORF">Dsin_016603</name>
</gene>
<reference evidence="4" key="1">
    <citation type="journal article" date="2023" name="Plant J.">
        <title>Genome sequences and population genomics provide insights into the demographic history, inbreeding, and mutation load of two 'living fossil' tree species of Dipteronia.</title>
        <authorList>
            <person name="Feng Y."/>
            <person name="Comes H.P."/>
            <person name="Chen J."/>
            <person name="Zhu S."/>
            <person name="Lu R."/>
            <person name="Zhang X."/>
            <person name="Li P."/>
            <person name="Qiu J."/>
            <person name="Olsen K.M."/>
            <person name="Qiu Y."/>
        </authorList>
    </citation>
    <scope>NUCLEOTIDE SEQUENCE</scope>
    <source>
        <strain evidence="4">NBL</strain>
    </source>
</reference>
<dbReference type="PANTHER" id="PTHR46128:SF211">
    <property type="entry name" value="PENTACOTRIPEPTIDE-REPEAT REGION OF PRORP DOMAIN-CONTAINING PROTEIN"/>
    <property type="match status" value="1"/>
</dbReference>
<keyword evidence="2" id="KW-0677">Repeat</keyword>
<protein>
    <recommendedName>
        <fullName evidence="6">Pentatricopeptide repeat-containing protein</fullName>
    </recommendedName>
</protein>
<comment type="caution">
    <text evidence="4">The sequence shown here is derived from an EMBL/GenBank/DDBJ whole genome shotgun (WGS) entry which is preliminary data.</text>
</comment>
<dbReference type="Proteomes" id="UP001281410">
    <property type="component" value="Unassembled WGS sequence"/>
</dbReference>
<keyword evidence="5" id="KW-1185">Reference proteome</keyword>
<feature type="repeat" description="PPR" evidence="3">
    <location>
        <begin position="60"/>
        <end position="94"/>
    </location>
</feature>
<evidence type="ECO:0000313" key="4">
    <source>
        <dbReference type="EMBL" id="KAK3211897.1"/>
    </source>
</evidence>
<dbReference type="AlphaFoldDB" id="A0AAE0E5W9"/>
<evidence type="ECO:0000313" key="5">
    <source>
        <dbReference type="Proteomes" id="UP001281410"/>
    </source>
</evidence>
<dbReference type="InterPro" id="IPR011990">
    <property type="entry name" value="TPR-like_helical_dom_sf"/>
</dbReference>